<protein>
    <recommendedName>
        <fullName evidence="10">Hexosyltransferase</fullName>
        <ecNumber evidence="10">2.4.1.-</ecNumber>
    </recommendedName>
</protein>
<dbReference type="InterPro" id="IPR029044">
    <property type="entry name" value="Nucleotide-diphossugar_trans"/>
</dbReference>
<dbReference type="EMBL" id="CAACVG010008366">
    <property type="protein sequence ID" value="VEN49471.1"/>
    <property type="molecule type" value="Genomic_DNA"/>
</dbReference>
<keyword evidence="12" id="KW-1185">Reference proteome</keyword>
<dbReference type="GO" id="GO:0047238">
    <property type="term" value="F:glucuronosyl-N-acetylgalactosaminyl-proteoglycan 4-beta-N-acetylgalactosaminyltransferase activity"/>
    <property type="evidence" value="ECO:0007669"/>
    <property type="project" value="TreeGrafter"/>
</dbReference>
<evidence type="ECO:0000256" key="5">
    <source>
        <dbReference type="ARBA" id="ARBA00022968"/>
    </source>
</evidence>
<dbReference type="PANTHER" id="PTHR12369:SF11">
    <property type="entry name" value="HEXOSYLTRANSFERASE"/>
    <property type="match status" value="1"/>
</dbReference>
<evidence type="ECO:0000256" key="7">
    <source>
        <dbReference type="ARBA" id="ARBA00023034"/>
    </source>
</evidence>
<evidence type="ECO:0000256" key="9">
    <source>
        <dbReference type="ARBA" id="ARBA00023180"/>
    </source>
</evidence>
<keyword evidence="7 10" id="KW-0333">Golgi apparatus</keyword>
<dbReference type="Proteomes" id="UP000410492">
    <property type="component" value="Unassembled WGS sequence"/>
</dbReference>
<keyword evidence="6" id="KW-1133">Transmembrane helix</keyword>
<organism evidence="11 12">
    <name type="scientific">Callosobruchus maculatus</name>
    <name type="common">Southern cowpea weevil</name>
    <name type="synonym">Pulse bruchid</name>
    <dbReference type="NCBI Taxonomy" id="64391"/>
    <lineage>
        <taxon>Eukaryota</taxon>
        <taxon>Metazoa</taxon>
        <taxon>Ecdysozoa</taxon>
        <taxon>Arthropoda</taxon>
        <taxon>Hexapoda</taxon>
        <taxon>Insecta</taxon>
        <taxon>Pterygota</taxon>
        <taxon>Neoptera</taxon>
        <taxon>Endopterygota</taxon>
        <taxon>Coleoptera</taxon>
        <taxon>Polyphaga</taxon>
        <taxon>Cucujiformia</taxon>
        <taxon>Chrysomeloidea</taxon>
        <taxon>Chrysomelidae</taxon>
        <taxon>Bruchinae</taxon>
        <taxon>Bruchini</taxon>
        <taxon>Callosobruchus</taxon>
    </lineage>
</organism>
<dbReference type="SUPFAM" id="SSF53448">
    <property type="entry name" value="Nucleotide-diphospho-sugar transferases"/>
    <property type="match status" value="2"/>
</dbReference>
<dbReference type="OrthoDB" id="431432at2759"/>
<gene>
    <name evidence="11" type="ORF">CALMAC_LOCUS10574</name>
</gene>
<comment type="similarity">
    <text evidence="2 10">Belongs to the chondroitin N-acetylgalactosaminyltransferase family.</text>
</comment>
<keyword evidence="8" id="KW-0472">Membrane</keyword>
<keyword evidence="9" id="KW-0325">Glycoprotein</keyword>
<dbReference type="Pfam" id="PF05679">
    <property type="entry name" value="CHGN"/>
    <property type="match status" value="1"/>
</dbReference>
<accession>A0A653CNI4</accession>
<dbReference type="Gene3D" id="3.90.550.10">
    <property type="entry name" value="Spore Coat Polysaccharide Biosynthesis Protein SpsA, Chain A"/>
    <property type="match status" value="1"/>
</dbReference>
<evidence type="ECO:0000256" key="4">
    <source>
        <dbReference type="ARBA" id="ARBA00022692"/>
    </source>
</evidence>
<dbReference type="AlphaFoldDB" id="A0A653CNI4"/>
<evidence type="ECO:0000256" key="2">
    <source>
        <dbReference type="ARBA" id="ARBA00009239"/>
    </source>
</evidence>
<dbReference type="InterPro" id="IPR051227">
    <property type="entry name" value="CS_glycosyltransferase"/>
</dbReference>
<evidence type="ECO:0000256" key="1">
    <source>
        <dbReference type="ARBA" id="ARBA00004447"/>
    </source>
</evidence>
<evidence type="ECO:0000313" key="12">
    <source>
        <dbReference type="Proteomes" id="UP000410492"/>
    </source>
</evidence>
<evidence type="ECO:0000256" key="3">
    <source>
        <dbReference type="ARBA" id="ARBA00022679"/>
    </source>
</evidence>
<name>A0A653CNI4_CALMS</name>
<proteinExistence type="inferred from homology"/>
<dbReference type="FunFam" id="3.90.550.50:FF:000004">
    <property type="entry name" value="Hexosyltransferase"/>
    <property type="match status" value="1"/>
</dbReference>
<dbReference type="GO" id="GO:0032580">
    <property type="term" value="C:Golgi cisterna membrane"/>
    <property type="evidence" value="ECO:0007669"/>
    <property type="project" value="UniProtKB-SubCell"/>
</dbReference>
<evidence type="ECO:0000313" key="11">
    <source>
        <dbReference type="EMBL" id="VEN49471.1"/>
    </source>
</evidence>
<dbReference type="InterPro" id="IPR008428">
    <property type="entry name" value="Chond_GalNAc"/>
</dbReference>
<evidence type="ECO:0000256" key="8">
    <source>
        <dbReference type="ARBA" id="ARBA00023136"/>
    </source>
</evidence>
<reference evidence="11 12" key="1">
    <citation type="submission" date="2019-01" db="EMBL/GenBank/DDBJ databases">
        <authorList>
            <person name="Sayadi A."/>
        </authorList>
    </citation>
    <scope>NUCLEOTIDE SEQUENCE [LARGE SCALE GENOMIC DNA]</scope>
</reference>
<keyword evidence="5 10" id="KW-0735">Signal-anchor</keyword>
<dbReference type="EC" id="2.4.1.-" evidence="10"/>
<dbReference type="PANTHER" id="PTHR12369">
    <property type="entry name" value="CHONDROITIN SYNTHASE"/>
    <property type="match status" value="1"/>
</dbReference>
<evidence type="ECO:0000256" key="10">
    <source>
        <dbReference type="RuleBase" id="RU364016"/>
    </source>
</evidence>
<keyword evidence="3 10" id="KW-0808">Transferase</keyword>
<comment type="subcellular location">
    <subcellularLocation>
        <location evidence="1 10">Golgi apparatus</location>
        <location evidence="1 10">Golgi stack membrane</location>
        <topology evidence="1 10">Single-pass type II membrane protein</topology>
    </subcellularLocation>
</comment>
<keyword evidence="4" id="KW-0812">Transmembrane</keyword>
<dbReference type="Gene3D" id="3.90.550.50">
    <property type="match status" value="1"/>
</dbReference>
<evidence type="ECO:0000256" key="6">
    <source>
        <dbReference type="ARBA" id="ARBA00022989"/>
    </source>
</evidence>
<sequence length="783" mass="90378">MAAQKKRTLKAFVGVLIGILMSNLLSSSHFCRSGVEREASRPMQLLDEENRRAFNKNLLFVGVITAARYLDTRAKSVYDTWGSEISGKVTFFSSEGSKSDYVPLVALPFVDDSYPPQRKSFMMLKYMHDHYVDHYEWFIRADDDVYMRTDKLEELLRSVDSRKPWFIGQTGRGNTEEFGQLSLDSDENFCMGGPGVILSRETLKRVAPHLDHCLQELYTTHEDVELGRCVRKYAGISCTWSYEMQVIFYHNQSGESAFSSDLKQKEVHRAITLHPVKKDQLMYRLHKYIKGLNIQNLQQSSLLLHRDIAASMDELGHQVGGLSQVKLSQSLPLFPAKRGAPGYLGETSLLGVPTKLNRYTPRTLENVLEWEIVSKTLYSHKDLNPRRRIGSSLKEGLGDVTREIMELINSYSKQRGRVIEFKDIFYGYYRVNPIYGVDLILDMLLVYRKYRGHKLTVQVRRHAYVQQTYTGTFIREINNSHHLLDRHYSSTEPEPIHRHIINQIFSKLNVKLPPLSKSSTNNKTNINFILPVSGRYETFKRFLKHYEEQCILQGENTSLYIILYKNESSPEDFTNSLRLVKDLNFRYQQGGVRVVTSNDTFTRGRALQIGVELLQNKDLMLFIDVDMIFDRSTLERIRRNTVIKRKVYFPIVYSLYNPKFLNEYTNISGSTQGIIDETNGFWRQFGFGIGSLYKSDYIDLGGFNLMISGWGYEDVTFYDNVVKSGLKIVRAVDPGLIHVYHNVQCDEHLEVGQKAMCLGSMADTMGALKTLQELFLKYKTLFR</sequence>